<name>A0A5C6QKB2_9GAMM</name>
<evidence type="ECO:0000313" key="3">
    <source>
        <dbReference type="Proteomes" id="UP000321525"/>
    </source>
</evidence>
<dbReference type="PROSITE" id="PS51257">
    <property type="entry name" value="PROKAR_LIPOPROTEIN"/>
    <property type="match status" value="1"/>
</dbReference>
<protein>
    <submittedName>
        <fullName evidence="2">DUF4252 domain-containing protein</fullName>
    </submittedName>
</protein>
<dbReference type="InterPro" id="IPR025348">
    <property type="entry name" value="DUF4252"/>
</dbReference>
<dbReference type="EMBL" id="VOLR01000011">
    <property type="protein sequence ID" value="TWX59613.1"/>
    <property type="molecule type" value="Genomic_DNA"/>
</dbReference>
<reference evidence="2 4" key="1">
    <citation type="submission" date="2019-07" db="EMBL/GenBank/DDBJ databases">
        <title>Genomes of sea-ice associated Colwellia species.</title>
        <authorList>
            <person name="Bowman J.P."/>
        </authorList>
    </citation>
    <scope>NUCLEOTIDE SEQUENCE [LARGE SCALE GENOMIC DNA]</scope>
    <source>
        <strain evidence="1 3">ACAM 607</strain>
        <strain evidence="2 4">IC036</strain>
    </source>
</reference>
<gene>
    <name evidence="1" type="ORF">ESZ26_09200</name>
    <name evidence="2" type="ORF">ESZ27_05200</name>
</gene>
<evidence type="ECO:0000313" key="4">
    <source>
        <dbReference type="Proteomes" id="UP000321917"/>
    </source>
</evidence>
<dbReference type="AlphaFoldDB" id="A0A5C6QKB2"/>
<dbReference type="Proteomes" id="UP000321917">
    <property type="component" value="Unassembled WGS sequence"/>
</dbReference>
<dbReference type="EMBL" id="VOLQ01000007">
    <property type="protein sequence ID" value="TWX69339.1"/>
    <property type="molecule type" value="Genomic_DNA"/>
</dbReference>
<dbReference type="OrthoDB" id="5706397at2"/>
<sequence length="195" mass="21630">MKLSHHFLKKATLLFAIAASFFLTGCGITAGGLHRHAGYADIESPYWWQADSEINLSLGPLAIGTARWVIDADEDPEIDALLDDVDGVRISVYNVEKNSELFKDNFAETQANLRADGWQHVVRVNDDESTDYSLMFIKSNGEIIDGLVVLSLSDNEAVFVNIIGNIHPNSFEPIMEQVYKKNDAGKGAKEVEEEE</sequence>
<evidence type="ECO:0000313" key="2">
    <source>
        <dbReference type="EMBL" id="TWX69339.1"/>
    </source>
</evidence>
<accession>A0A5C6QKB2</accession>
<dbReference type="Proteomes" id="UP000321525">
    <property type="component" value="Unassembled WGS sequence"/>
</dbReference>
<organism evidence="2 4">
    <name type="scientific">Colwellia hornerae</name>
    <dbReference type="NCBI Taxonomy" id="89402"/>
    <lineage>
        <taxon>Bacteria</taxon>
        <taxon>Pseudomonadati</taxon>
        <taxon>Pseudomonadota</taxon>
        <taxon>Gammaproteobacteria</taxon>
        <taxon>Alteromonadales</taxon>
        <taxon>Colwelliaceae</taxon>
        <taxon>Colwellia</taxon>
    </lineage>
</organism>
<keyword evidence="3" id="KW-1185">Reference proteome</keyword>
<comment type="caution">
    <text evidence="2">The sequence shown here is derived from an EMBL/GenBank/DDBJ whole genome shotgun (WGS) entry which is preliminary data.</text>
</comment>
<dbReference type="RefSeq" id="WP_146796749.1">
    <property type="nucleotide sequence ID" value="NZ_VOLP01000002.1"/>
</dbReference>
<dbReference type="Pfam" id="PF14060">
    <property type="entry name" value="DUF4252"/>
    <property type="match status" value="1"/>
</dbReference>
<proteinExistence type="predicted"/>
<evidence type="ECO:0000313" key="1">
    <source>
        <dbReference type="EMBL" id="TWX59613.1"/>
    </source>
</evidence>